<dbReference type="InterPro" id="IPR036366">
    <property type="entry name" value="PGBDSf"/>
</dbReference>
<dbReference type="UniPathway" id="UPA00219"/>
<evidence type="ECO:0000256" key="5">
    <source>
        <dbReference type="ARBA" id="ARBA00023316"/>
    </source>
</evidence>
<evidence type="ECO:0000256" key="3">
    <source>
        <dbReference type="ARBA" id="ARBA00022960"/>
    </source>
</evidence>
<dbReference type="InterPro" id="IPR036365">
    <property type="entry name" value="PGBD-like_sf"/>
</dbReference>
<name>A0A1H5PQS1_9ACTN</name>
<dbReference type="Pfam" id="PF03734">
    <property type="entry name" value="YkuD"/>
    <property type="match status" value="1"/>
</dbReference>
<organism evidence="9 10">
    <name type="scientific">Jiangella alba</name>
    <dbReference type="NCBI Taxonomy" id="561176"/>
    <lineage>
        <taxon>Bacteria</taxon>
        <taxon>Bacillati</taxon>
        <taxon>Actinomycetota</taxon>
        <taxon>Actinomycetes</taxon>
        <taxon>Jiangellales</taxon>
        <taxon>Jiangellaceae</taxon>
        <taxon>Jiangella</taxon>
    </lineage>
</organism>
<keyword evidence="9" id="KW-0378">Hydrolase</keyword>
<dbReference type="GO" id="GO:0008360">
    <property type="term" value="P:regulation of cell shape"/>
    <property type="evidence" value="ECO:0007669"/>
    <property type="project" value="UniProtKB-UniRule"/>
</dbReference>
<evidence type="ECO:0000313" key="9">
    <source>
        <dbReference type="EMBL" id="SEF16253.1"/>
    </source>
</evidence>
<feature type="domain" description="L,D-TPase catalytic" evidence="8">
    <location>
        <begin position="265"/>
        <end position="377"/>
    </location>
</feature>
<dbReference type="STRING" id="561176.SAMN04488561_5304"/>
<accession>A0A1H5PQS1</accession>
<dbReference type="CDD" id="cd16913">
    <property type="entry name" value="YkuD_like"/>
    <property type="match status" value="1"/>
</dbReference>
<dbReference type="PROSITE" id="PS52029">
    <property type="entry name" value="LD_TPASE"/>
    <property type="match status" value="1"/>
</dbReference>
<feature type="compositionally biased region" description="Basic and acidic residues" evidence="7">
    <location>
        <begin position="235"/>
        <end position="248"/>
    </location>
</feature>
<keyword evidence="4 6" id="KW-0573">Peptidoglycan synthesis</keyword>
<dbReference type="RefSeq" id="WP_216093934.1">
    <property type="nucleotide sequence ID" value="NZ_FNUC01000004.1"/>
</dbReference>
<evidence type="ECO:0000313" key="10">
    <source>
        <dbReference type="Proteomes" id="UP000181980"/>
    </source>
</evidence>
<feature type="active site" description="Proton donor/acceptor" evidence="6">
    <location>
        <position position="335"/>
    </location>
</feature>
<keyword evidence="3 6" id="KW-0133">Cell shape</keyword>
<dbReference type="PANTHER" id="PTHR30582:SF33">
    <property type="entry name" value="EXPORTED PROTEIN"/>
    <property type="match status" value="1"/>
</dbReference>
<feature type="compositionally biased region" description="Pro residues" evidence="7">
    <location>
        <begin position="62"/>
        <end position="78"/>
    </location>
</feature>
<dbReference type="GO" id="GO:0005576">
    <property type="term" value="C:extracellular region"/>
    <property type="evidence" value="ECO:0007669"/>
    <property type="project" value="TreeGrafter"/>
</dbReference>
<dbReference type="InterPro" id="IPR038063">
    <property type="entry name" value="Transpep_catalytic_dom"/>
</dbReference>
<dbReference type="Pfam" id="PF01471">
    <property type="entry name" value="PG_binding_1"/>
    <property type="match status" value="2"/>
</dbReference>
<keyword evidence="2" id="KW-0808">Transferase</keyword>
<dbReference type="InterPro" id="IPR002477">
    <property type="entry name" value="Peptidoglycan-bd-like"/>
</dbReference>
<feature type="region of interest" description="Disordered" evidence="7">
    <location>
        <begin position="33"/>
        <end position="81"/>
    </location>
</feature>
<proteinExistence type="predicted"/>
<feature type="active site" description="Nucleophile" evidence="6">
    <location>
        <position position="352"/>
    </location>
</feature>
<dbReference type="Gene3D" id="2.40.440.10">
    <property type="entry name" value="L,D-transpeptidase catalytic domain-like"/>
    <property type="match status" value="1"/>
</dbReference>
<dbReference type="PANTHER" id="PTHR30582">
    <property type="entry name" value="L,D-TRANSPEPTIDASE"/>
    <property type="match status" value="1"/>
</dbReference>
<dbReference type="AlphaFoldDB" id="A0A1H5PQS1"/>
<keyword evidence="5 6" id="KW-0961">Cell wall biogenesis/degradation</keyword>
<dbReference type="GO" id="GO:0016740">
    <property type="term" value="F:transferase activity"/>
    <property type="evidence" value="ECO:0007669"/>
    <property type="project" value="UniProtKB-KW"/>
</dbReference>
<evidence type="ECO:0000256" key="6">
    <source>
        <dbReference type="PROSITE-ProRule" id="PRU01373"/>
    </source>
</evidence>
<evidence type="ECO:0000256" key="7">
    <source>
        <dbReference type="SAM" id="MobiDB-lite"/>
    </source>
</evidence>
<evidence type="ECO:0000259" key="8">
    <source>
        <dbReference type="PROSITE" id="PS52029"/>
    </source>
</evidence>
<feature type="region of interest" description="Disordered" evidence="7">
    <location>
        <begin position="235"/>
        <end position="257"/>
    </location>
</feature>
<sequence>MTRGRKAGTGALIAVLAVAVVSAVLIGWNQFGRDEPASASPERSGQTATLPAEEPSDTPTPTATPTPTVTPTPTPTTTPTPEALMVAGASGDQVRELQARLKQLQWYEPKINGEFDDVTAAAVAGFQGKRELPATGAVDQATWDTLVGMTKTPTEDELNNVLTAGPTILGPGDTGDQVRELQARLVQIGWFSGEVTDTYGDTTTASIKGFQDKRGFPATGEVDQRTWDKIVEMTRTPTDDELHNREPENNGGDTDGLDPRCLTGRVLCIDKSTNSLRWVIDGEVRMTLDVRFGTDELPTREGAFQVNSKSRDHVSSLYDTPMPFAMFFSGGQAVHYSPDFAANGYNGGSHGCVNVRDRDAIKSLFDQVNVGDTVIVYWS</sequence>
<dbReference type="EMBL" id="FNUC01000004">
    <property type="protein sequence ID" value="SEF16253.1"/>
    <property type="molecule type" value="Genomic_DNA"/>
</dbReference>
<dbReference type="GO" id="GO:0018104">
    <property type="term" value="P:peptidoglycan-protein cross-linking"/>
    <property type="evidence" value="ECO:0007669"/>
    <property type="project" value="TreeGrafter"/>
</dbReference>
<reference evidence="10" key="1">
    <citation type="submission" date="2016-10" db="EMBL/GenBank/DDBJ databases">
        <authorList>
            <person name="Varghese N."/>
            <person name="Submissions S."/>
        </authorList>
    </citation>
    <scope>NUCLEOTIDE SEQUENCE [LARGE SCALE GENOMIC DNA]</scope>
    <source>
        <strain evidence="10">DSM 45237</strain>
    </source>
</reference>
<dbReference type="SUPFAM" id="SSF47090">
    <property type="entry name" value="PGBD-like"/>
    <property type="match status" value="2"/>
</dbReference>
<dbReference type="GO" id="GO:0071972">
    <property type="term" value="F:peptidoglycan L,D-transpeptidase activity"/>
    <property type="evidence" value="ECO:0007669"/>
    <property type="project" value="TreeGrafter"/>
</dbReference>
<dbReference type="SUPFAM" id="SSF141523">
    <property type="entry name" value="L,D-transpeptidase catalytic domain-like"/>
    <property type="match status" value="1"/>
</dbReference>
<evidence type="ECO:0000256" key="2">
    <source>
        <dbReference type="ARBA" id="ARBA00022679"/>
    </source>
</evidence>
<gene>
    <name evidence="9" type="ORF">SAMN04488561_5304</name>
</gene>
<evidence type="ECO:0000256" key="1">
    <source>
        <dbReference type="ARBA" id="ARBA00004752"/>
    </source>
</evidence>
<dbReference type="GO" id="GO:0071555">
    <property type="term" value="P:cell wall organization"/>
    <property type="evidence" value="ECO:0007669"/>
    <property type="project" value="UniProtKB-UniRule"/>
</dbReference>
<comment type="pathway">
    <text evidence="1 6">Cell wall biogenesis; peptidoglycan biosynthesis.</text>
</comment>
<dbReference type="Proteomes" id="UP000181980">
    <property type="component" value="Unassembled WGS sequence"/>
</dbReference>
<evidence type="ECO:0000256" key="4">
    <source>
        <dbReference type="ARBA" id="ARBA00022984"/>
    </source>
</evidence>
<dbReference type="InterPro" id="IPR050979">
    <property type="entry name" value="LD-transpeptidase"/>
</dbReference>
<keyword evidence="10" id="KW-1185">Reference proteome</keyword>
<dbReference type="Gene3D" id="1.10.101.10">
    <property type="entry name" value="PGBD-like superfamily/PGBD"/>
    <property type="match status" value="2"/>
</dbReference>
<protein>
    <submittedName>
        <fullName evidence="9">Peptidoglycan-binding (PGRP) domain of peptidoglycan hydrolases-containing protein</fullName>
    </submittedName>
</protein>
<dbReference type="InterPro" id="IPR005490">
    <property type="entry name" value="LD_TPept_cat_dom"/>
</dbReference>